<name>A0A0F9DQ21_9ZZZZ</name>
<comment type="caution">
    <text evidence="1">The sequence shown here is derived from an EMBL/GenBank/DDBJ whole genome shotgun (WGS) entry which is preliminary data.</text>
</comment>
<sequence>MNKDWRPRLNIDISKRAFNIFQRHLPTGVKGKVYRVVMEELADALEKAGPDLVAALVNKWMRLEEISPTVGSVLGEKSGNDS</sequence>
<dbReference type="EMBL" id="LAZR01028010">
    <property type="protein sequence ID" value="KKL63903.1"/>
    <property type="molecule type" value="Genomic_DNA"/>
</dbReference>
<accession>A0A0F9DQ21</accession>
<dbReference type="AlphaFoldDB" id="A0A0F9DQ21"/>
<proteinExistence type="predicted"/>
<protein>
    <submittedName>
        <fullName evidence="1">Uncharacterized protein</fullName>
    </submittedName>
</protein>
<gene>
    <name evidence="1" type="ORF">LCGC14_2170470</name>
</gene>
<organism evidence="1">
    <name type="scientific">marine sediment metagenome</name>
    <dbReference type="NCBI Taxonomy" id="412755"/>
    <lineage>
        <taxon>unclassified sequences</taxon>
        <taxon>metagenomes</taxon>
        <taxon>ecological metagenomes</taxon>
    </lineage>
</organism>
<evidence type="ECO:0000313" key="1">
    <source>
        <dbReference type="EMBL" id="KKL63903.1"/>
    </source>
</evidence>
<reference evidence="1" key="1">
    <citation type="journal article" date="2015" name="Nature">
        <title>Complex archaea that bridge the gap between prokaryotes and eukaryotes.</title>
        <authorList>
            <person name="Spang A."/>
            <person name="Saw J.H."/>
            <person name="Jorgensen S.L."/>
            <person name="Zaremba-Niedzwiedzka K."/>
            <person name="Martijn J."/>
            <person name="Lind A.E."/>
            <person name="van Eijk R."/>
            <person name="Schleper C."/>
            <person name="Guy L."/>
            <person name="Ettema T.J."/>
        </authorList>
    </citation>
    <scope>NUCLEOTIDE SEQUENCE</scope>
</reference>